<sequence>MLNLFQHILFKLISASQVLQKLPKLQVMEVPNVQEISAVLCFVEMAIISIVMLNLFQHLLSEFISASQVIQRFQTLLIMEIPIVHEISPALRFIEMTIAGYRRT</sequence>
<dbReference type="RefSeq" id="WP_143411372.1">
    <property type="nucleotide sequence ID" value="NZ_VHSF01000003.1"/>
</dbReference>
<protein>
    <submittedName>
        <fullName evidence="1">Uncharacterized protein</fullName>
    </submittedName>
</protein>
<name>A0A550HZR8_9FLAO</name>
<dbReference type="Proteomes" id="UP000315131">
    <property type="component" value="Unassembled WGS sequence"/>
</dbReference>
<evidence type="ECO:0000313" key="2">
    <source>
        <dbReference type="Proteomes" id="UP000315131"/>
    </source>
</evidence>
<proteinExistence type="predicted"/>
<dbReference type="EMBL" id="VHSF01000003">
    <property type="protein sequence ID" value="TRO64175.1"/>
    <property type="molecule type" value="Genomic_DNA"/>
</dbReference>
<reference evidence="1 2" key="1">
    <citation type="submission" date="2019-06" db="EMBL/GenBank/DDBJ databases">
        <title>Gramella sabulilitoris sp. nov., isolated from a marine sand.</title>
        <authorList>
            <person name="Yoon J.-H."/>
        </authorList>
    </citation>
    <scope>NUCLEOTIDE SEQUENCE [LARGE SCALE GENOMIC DNA]</scope>
    <source>
        <strain evidence="1 2">HSMS-1</strain>
    </source>
</reference>
<dbReference type="AlphaFoldDB" id="A0A550HZR8"/>
<comment type="caution">
    <text evidence="1">The sequence shown here is derived from an EMBL/GenBank/DDBJ whole genome shotgun (WGS) entry which is preliminary data.</text>
</comment>
<keyword evidence="2" id="KW-1185">Reference proteome</keyword>
<evidence type="ECO:0000313" key="1">
    <source>
        <dbReference type="EMBL" id="TRO64175.1"/>
    </source>
</evidence>
<accession>A0A550HZR8</accession>
<gene>
    <name evidence="1" type="ORF">FGM01_11785</name>
</gene>
<organism evidence="1 2">
    <name type="scientific">Christiangramia sabulilitoris</name>
    <dbReference type="NCBI Taxonomy" id="2583991"/>
    <lineage>
        <taxon>Bacteria</taxon>
        <taxon>Pseudomonadati</taxon>
        <taxon>Bacteroidota</taxon>
        <taxon>Flavobacteriia</taxon>
        <taxon>Flavobacteriales</taxon>
        <taxon>Flavobacteriaceae</taxon>
        <taxon>Christiangramia</taxon>
    </lineage>
</organism>